<evidence type="ECO:0000256" key="4">
    <source>
        <dbReference type="ARBA" id="ARBA00023163"/>
    </source>
</evidence>
<feature type="region of interest" description="Disordered" evidence="7">
    <location>
        <begin position="1"/>
        <end position="20"/>
    </location>
</feature>
<proteinExistence type="predicted"/>
<sequence length="407" mass="43606">MEQQTLHPLLPPPFLTHQDAPSLGLDPSDFSLYGPPEPPETLWAPTANQSHSLFWTNSADQGPTSGATGGLRGFPPGNPQEPSSELLPGFSSGVPQGSLSGLPEVFQSGFQPGFHQELPSGVPQGLPPGNLQEPSSRLSSGSASGLLPGLLPMFGGLFPHLYNISSGSWSPPDEVLSLMRPPYSYSALIAMAIQSAPQQRLTLNQIYRYVSDNFPFYSRSKASWQNSIRHNLSLNTCFRKVPRDEGDPGKGCYWTLDPNCDKEFDNGNFRRKRKRKSDALTPDRESSSSASSPSSTPSSEPSPKLPSMHCSSSNDGELPAIASDLCSILSHLQDSFFLPDAALQGGCSSPGLQVPDSTSPPAPPQDCSASFSPSAVVPQWEPSRSSPPPHVHPPSHSRLSHCASEMQ</sequence>
<dbReference type="PRINTS" id="PR00053">
    <property type="entry name" value="FORKHEAD"/>
</dbReference>
<dbReference type="OMA" id="NSFLCHL"/>
<dbReference type="SMART" id="SM00339">
    <property type="entry name" value="FH"/>
    <property type="match status" value="1"/>
</dbReference>
<dbReference type="PANTHER" id="PTHR11829">
    <property type="entry name" value="FORKHEAD BOX PROTEIN"/>
    <property type="match status" value="1"/>
</dbReference>
<evidence type="ECO:0000256" key="3">
    <source>
        <dbReference type="ARBA" id="ARBA00023125"/>
    </source>
</evidence>
<evidence type="ECO:0000256" key="7">
    <source>
        <dbReference type="SAM" id="MobiDB-lite"/>
    </source>
</evidence>
<dbReference type="InParanoid" id="A0A672JC00"/>
<dbReference type="InterPro" id="IPR036390">
    <property type="entry name" value="WH_DNA-bd_sf"/>
</dbReference>
<dbReference type="InterPro" id="IPR001766">
    <property type="entry name" value="Fork_head_dom"/>
</dbReference>
<dbReference type="InterPro" id="IPR036388">
    <property type="entry name" value="WH-like_DNA-bd_sf"/>
</dbReference>
<dbReference type="SUPFAM" id="SSF46785">
    <property type="entry name" value="Winged helix' DNA-binding domain"/>
    <property type="match status" value="1"/>
</dbReference>
<dbReference type="InterPro" id="IPR050211">
    <property type="entry name" value="FOX_domain-containing"/>
</dbReference>
<dbReference type="PROSITE" id="PS50039">
    <property type="entry name" value="FORK_HEAD_3"/>
    <property type="match status" value="1"/>
</dbReference>
<reference evidence="9" key="1">
    <citation type="submission" date="2019-06" db="EMBL/GenBank/DDBJ databases">
        <authorList>
            <consortium name="Wellcome Sanger Institute Data Sharing"/>
        </authorList>
    </citation>
    <scope>NUCLEOTIDE SEQUENCE [LARGE SCALE GENOMIC DNA]</scope>
</reference>
<dbReference type="FunFam" id="1.10.10.10:FF:000016">
    <property type="entry name" value="Forkhead box protein I1"/>
    <property type="match status" value="1"/>
</dbReference>
<feature type="region of interest" description="Disordered" evidence="7">
    <location>
        <begin position="58"/>
        <end position="94"/>
    </location>
</feature>
<evidence type="ECO:0000256" key="2">
    <source>
        <dbReference type="ARBA" id="ARBA00023015"/>
    </source>
</evidence>
<dbReference type="InterPro" id="IPR018122">
    <property type="entry name" value="TF_fork_head_CS_1"/>
</dbReference>
<dbReference type="AlphaFoldDB" id="A0A672JC00"/>
<dbReference type="InterPro" id="IPR030456">
    <property type="entry name" value="TF_fork_head_CS_2"/>
</dbReference>
<dbReference type="GO" id="GO:0000978">
    <property type="term" value="F:RNA polymerase II cis-regulatory region sequence-specific DNA binding"/>
    <property type="evidence" value="ECO:0007669"/>
    <property type="project" value="TreeGrafter"/>
</dbReference>
<feature type="compositionally biased region" description="Basic and acidic residues" evidence="7">
    <location>
        <begin position="277"/>
        <end position="286"/>
    </location>
</feature>
<dbReference type="Proteomes" id="UP000472267">
    <property type="component" value="Chromosome 10"/>
</dbReference>
<feature type="region of interest" description="Disordered" evidence="7">
    <location>
        <begin position="349"/>
        <end position="407"/>
    </location>
</feature>
<dbReference type="GO" id="GO:0005634">
    <property type="term" value="C:nucleus"/>
    <property type="evidence" value="ECO:0007669"/>
    <property type="project" value="UniProtKB-SubCell"/>
</dbReference>
<name>A0A672JC00_SALFA</name>
<accession>A0A672JC00</accession>
<evidence type="ECO:0000256" key="6">
    <source>
        <dbReference type="PROSITE-ProRule" id="PRU00089"/>
    </source>
</evidence>
<evidence type="ECO:0000256" key="1">
    <source>
        <dbReference type="ARBA" id="ARBA00004123"/>
    </source>
</evidence>
<dbReference type="GO" id="GO:0009888">
    <property type="term" value="P:tissue development"/>
    <property type="evidence" value="ECO:0007669"/>
    <property type="project" value="UniProtKB-ARBA"/>
</dbReference>
<feature type="domain" description="Fork-head" evidence="8">
    <location>
        <begin position="180"/>
        <end position="274"/>
    </location>
</feature>
<dbReference type="Ensembl" id="ENSSFAT00005052223.1">
    <property type="protein sequence ID" value="ENSSFAP00005050585.1"/>
    <property type="gene ID" value="ENSSFAG00005024392.1"/>
</dbReference>
<dbReference type="PROSITE" id="PS00657">
    <property type="entry name" value="FORK_HEAD_1"/>
    <property type="match status" value="1"/>
</dbReference>
<dbReference type="PROSITE" id="PS00658">
    <property type="entry name" value="FORK_HEAD_2"/>
    <property type="match status" value="1"/>
</dbReference>
<feature type="region of interest" description="Disordered" evidence="7">
    <location>
        <begin position="110"/>
        <end position="142"/>
    </location>
</feature>
<dbReference type="PANTHER" id="PTHR11829:SF384">
    <property type="entry name" value="FORK-HEAD DOMAIN-CONTAINING PROTEIN"/>
    <property type="match status" value="1"/>
</dbReference>
<feature type="compositionally biased region" description="Low complexity" evidence="7">
    <location>
        <begin position="287"/>
        <end position="307"/>
    </location>
</feature>
<evidence type="ECO:0000313" key="10">
    <source>
        <dbReference type="Proteomes" id="UP000472267"/>
    </source>
</evidence>
<dbReference type="GO" id="GO:0000981">
    <property type="term" value="F:DNA-binding transcription factor activity, RNA polymerase II-specific"/>
    <property type="evidence" value="ECO:0007669"/>
    <property type="project" value="TreeGrafter"/>
</dbReference>
<keyword evidence="2" id="KW-0805">Transcription regulation</keyword>
<dbReference type="Gene3D" id="1.10.10.10">
    <property type="entry name" value="Winged helix-like DNA-binding domain superfamily/Winged helix DNA-binding domain"/>
    <property type="match status" value="1"/>
</dbReference>
<evidence type="ECO:0000259" key="8">
    <source>
        <dbReference type="PROSITE" id="PS50039"/>
    </source>
</evidence>
<evidence type="ECO:0000313" key="9">
    <source>
        <dbReference type="Ensembl" id="ENSSFAP00005050585.1"/>
    </source>
</evidence>
<reference evidence="9" key="2">
    <citation type="submission" date="2025-08" db="UniProtKB">
        <authorList>
            <consortium name="Ensembl"/>
        </authorList>
    </citation>
    <scope>IDENTIFICATION</scope>
</reference>
<organism evidence="9 10">
    <name type="scientific">Salarias fasciatus</name>
    <name type="common">Jewelled blenny</name>
    <name type="synonym">Blennius fasciatus</name>
    <dbReference type="NCBI Taxonomy" id="181472"/>
    <lineage>
        <taxon>Eukaryota</taxon>
        <taxon>Metazoa</taxon>
        <taxon>Chordata</taxon>
        <taxon>Craniata</taxon>
        <taxon>Vertebrata</taxon>
        <taxon>Euteleostomi</taxon>
        <taxon>Actinopterygii</taxon>
        <taxon>Neopterygii</taxon>
        <taxon>Teleostei</taxon>
        <taxon>Neoteleostei</taxon>
        <taxon>Acanthomorphata</taxon>
        <taxon>Ovalentaria</taxon>
        <taxon>Blenniimorphae</taxon>
        <taxon>Blenniiformes</taxon>
        <taxon>Blennioidei</taxon>
        <taxon>Blenniidae</taxon>
        <taxon>Salariinae</taxon>
        <taxon>Salarias</taxon>
    </lineage>
</organism>
<protein>
    <recommendedName>
        <fullName evidence="8">Fork-head domain-containing protein</fullName>
    </recommendedName>
</protein>
<reference evidence="9" key="3">
    <citation type="submission" date="2025-09" db="UniProtKB">
        <authorList>
            <consortium name="Ensembl"/>
        </authorList>
    </citation>
    <scope>IDENTIFICATION</scope>
</reference>
<keyword evidence="4" id="KW-0804">Transcription</keyword>
<keyword evidence="5 6" id="KW-0539">Nucleus</keyword>
<dbReference type="GO" id="GO:0009653">
    <property type="term" value="P:anatomical structure morphogenesis"/>
    <property type="evidence" value="ECO:0007669"/>
    <property type="project" value="TreeGrafter"/>
</dbReference>
<keyword evidence="3 6" id="KW-0238">DNA-binding</keyword>
<feature type="DNA-binding region" description="Fork-head" evidence="6">
    <location>
        <begin position="180"/>
        <end position="274"/>
    </location>
</feature>
<dbReference type="GO" id="GO:0030154">
    <property type="term" value="P:cell differentiation"/>
    <property type="evidence" value="ECO:0007669"/>
    <property type="project" value="UniProtKB-ARBA"/>
</dbReference>
<keyword evidence="10" id="KW-1185">Reference proteome</keyword>
<dbReference type="Pfam" id="PF00250">
    <property type="entry name" value="Forkhead"/>
    <property type="match status" value="1"/>
</dbReference>
<feature type="region of interest" description="Disordered" evidence="7">
    <location>
        <begin position="265"/>
        <end position="314"/>
    </location>
</feature>
<evidence type="ECO:0000256" key="5">
    <source>
        <dbReference type="ARBA" id="ARBA00023242"/>
    </source>
</evidence>
<comment type="subcellular location">
    <subcellularLocation>
        <location evidence="1 6">Nucleus</location>
    </subcellularLocation>
</comment>